<comment type="similarity">
    <text evidence="1">Belongs to the SAPS family.</text>
</comment>
<evidence type="ECO:0000313" key="4">
    <source>
        <dbReference type="Proteomes" id="UP000689195"/>
    </source>
</evidence>
<dbReference type="PANTHER" id="PTHR12634">
    <property type="entry name" value="SIT4 YEAST -ASSOCIATING PROTEIN-RELATED"/>
    <property type="match status" value="1"/>
</dbReference>
<dbReference type="PANTHER" id="PTHR12634:SF8">
    <property type="entry name" value="FIERY MOUNTAIN, ISOFORM D"/>
    <property type="match status" value="1"/>
</dbReference>
<dbReference type="AlphaFoldDB" id="A0A8S1WP76"/>
<protein>
    <recommendedName>
        <fullName evidence="5">Armadillo-type fold</fullName>
    </recommendedName>
</protein>
<dbReference type="Proteomes" id="UP000689195">
    <property type="component" value="Unassembled WGS sequence"/>
</dbReference>
<dbReference type="EMBL" id="CAJJDO010000095">
    <property type="protein sequence ID" value="CAD8190059.1"/>
    <property type="molecule type" value="Genomic_DNA"/>
</dbReference>
<reference evidence="3" key="1">
    <citation type="submission" date="2021-01" db="EMBL/GenBank/DDBJ databases">
        <authorList>
            <consortium name="Genoscope - CEA"/>
            <person name="William W."/>
        </authorList>
    </citation>
    <scope>NUCLEOTIDE SEQUENCE</scope>
</reference>
<dbReference type="Pfam" id="PF04499">
    <property type="entry name" value="SAPS"/>
    <property type="match status" value="1"/>
</dbReference>
<dbReference type="InterPro" id="IPR007587">
    <property type="entry name" value="SAPS"/>
</dbReference>
<evidence type="ECO:0000256" key="2">
    <source>
        <dbReference type="ARBA" id="ARBA00023306"/>
    </source>
</evidence>
<keyword evidence="4" id="KW-1185">Reference proteome</keyword>
<evidence type="ECO:0000313" key="3">
    <source>
        <dbReference type="EMBL" id="CAD8190059.1"/>
    </source>
</evidence>
<organism evidence="3 4">
    <name type="scientific">Paramecium pentaurelia</name>
    <dbReference type="NCBI Taxonomy" id="43138"/>
    <lineage>
        <taxon>Eukaryota</taxon>
        <taxon>Sar</taxon>
        <taxon>Alveolata</taxon>
        <taxon>Ciliophora</taxon>
        <taxon>Intramacronucleata</taxon>
        <taxon>Oligohymenophorea</taxon>
        <taxon>Peniculida</taxon>
        <taxon>Parameciidae</taxon>
        <taxon>Paramecium</taxon>
    </lineage>
</organism>
<keyword evidence="2" id="KW-0131">Cell cycle</keyword>
<name>A0A8S1WP76_9CILI</name>
<dbReference type="OrthoDB" id="313574at2759"/>
<proteinExistence type="inferred from homology"/>
<evidence type="ECO:0008006" key="5">
    <source>
        <dbReference type="Google" id="ProtNLM"/>
    </source>
</evidence>
<accession>A0A8S1WP76</accession>
<comment type="caution">
    <text evidence="3">The sequence shown here is derived from an EMBL/GenBank/DDBJ whole genome shotgun (WGS) entry which is preliminary data.</text>
</comment>
<gene>
    <name evidence="3" type="ORF">PPENT_87.1.T0950111</name>
</gene>
<dbReference type="GO" id="GO:0019903">
    <property type="term" value="F:protein phosphatase binding"/>
    <property type="evidence" value="ECO:0007669"/>
    <property type="project" value="InterPro"/>
</dbReference>
<evidence type="ECO:0000256" key="1">
    <source>
        <dbReference type="ARBA" id="ARBA00006180"/>
    </source>
</evidence>
<sequence>MYLVLKSFFPWLLLRNPSFDLHFENEDLQLTTLLDDDNLISEVQYQNNKILDYIKEDHMIELIKYITEMPEDDSNSKRAYRYPFYSSTLLCFVGSQRPQNFIENDKQFLYKLLNFFSQDQDVNQVLAGFVINVLQKIQEELIVQECFKNPQVIQGMIRQLQSRSVSDFLIYLLKIQTIEYQNEKNNLLQNILKRLDDSTNFEISSNISYIIQEMIKEIDYLNQYIDIIFGEFISKVCQTTLHQINYISLSSCTILFNLLQFLKNIDKNEQQLQDNIIMIDTNIVISRIEPYCADWIEYILNQKSTIFGQQKLKLLEIIGVGVSLKNQLFINRLYQCNIFKVYNQLFITYEQHDILHFQYCNLISQIIENEIDILIKNLFEENQFIQLLIQCTNKVDNQEKQRKGQLGFITQLGIFIEEKAEKYQYLQQYLQNELWQQFKTQYFEKAQKISNFELGQDGIDELFLLKNIQMDNQNKEINRNLNQEII</sequence>
<dbReference type="GO" id="GO:0019888">
    <property type="term" value="F:protein phosphatase regulator activity"/>
    <property type="evidence" value="ECO:0007669"/>
    <property type="project" value="TreeGrafter"/>
</dbReference>